<evidence type="ECO:0000313" key="2">
    <source>
        <dbReference type="Proteomes" id="UP001596540"/>
    </source>
</evidence>
<protein>
    <submittedName>
        <fullName evidence="1">Uncharacterized protein</fullName>
    </submittedName>
</protein>
<keyword evidence="2" id="KW-1185">Reference proteome</keyword>
<dbReference type="Proteomes" id="UP001596540">
    <property type="component" value="Unassembled WGS sequence"/>
</dbReference>
<name>A0ABW2KNA5_9ACTN</name>
<dbReference type="RefSeq" id="WP_379874185.1">
    <property type="nucleotide sequence ID" value="NZ_JBHTBH010000020.1"/>
</dbReference>
<reference evidence="2" key="1">
    <citation type="journal article" date="2019" name="Int. J. Syst. Evol. Microbiol.">
        <title>The Global Catalogue of Microorganisms (GCM) 10K type strain sequencing project: providing services to taxonomists for standard genome sequencing and annotation.</title>
        <authorList>
            <consortium name="The Broad Institute Genomics Platform"/>
            <consortium name="The Broad Institute Genome Sequencing Center for Infectious Disease"/>
            <person name="Wu L."/>
            <person name="Ma J."/>
        </authorList>
    </citation>
    <scope>NUCLEOTIDE SEQUENCE [LARGE SCALE GENOMIC DNA]</scope>
    <source>
        <strain evidence="2">CGMCC 4.7382</strain>
    </source>
</reference>
<dbReference type="EMBL" id="JBHTBH010000020">
    <property type="protein sequence ID" value="MFC7331377.1"/>
    <property type="molecule type" value="Genomic_DNA"/>
</dbReference>
<organism evidence="1 2">
    <name type="scientific">Marinactinospora rubrisoli</name>
    <dbReference type="NCBI Taxonomy" id="2715399"/>
    <lineage>
        <taxon>Bacteria</taxon>
        <taxon>Bacillati</taxon>
        <taxon>Actinomycetota</taxon>
        <taxon>Actinomycetes</taxon>
        <taxon>Streptosporangiales</taxon>
        <taxon>Nocardiopsidaceae</taxon>
        <taxon>Marinactinospora</taxon>
    </lineage>
</organism>
<proteinExistence type="predicted"/>
<gene>
    <name evidence="1" type="ORF">ACFQRF_26905</name>
</gene>
<evidence type="ECO:0000313" key="1">
    <source>
        <dbReference type="EMBL" id="MFC7331377.1"/>
    </source>
</evidence>
<sequence>MTGEPVVVEVIASNGREIALGGAPVPSWGIDDGAGAFWCSVEYRDGDGIEDAVARFQAAGLLPPGRAEVLGTQDIEEFWIHEDHPCYTVRIIPAGARQR</sequence>
<accession>A0ABW2KNA5</accession>
<comment type="caution">
    <text evidence="1">The sequence shown here is derived from an EMBL/GenBank/DDBJ whole genome shotgun (WGS) entry which is preliminary data.</text>
</comment>